<dbReference type="Pfam" id="PF07729">
    <property type="entry name" value="FCD"/>
    <property type="match status" value="1"/>
</dbReference>
<evidence type="ECO:0000313" key="6">
    <source>
        <dbReference type="Proteomes" id="UP001629432"/>
    </source>
</evidence>
<dbReference type="RefSeq" id="WP_408241690.1">
    <property type="nucleotide sequence ID" value="NZ_JAQQCF010000075.1"/>
</dbReference>
<dbReference type="SMART" id="SM00895">
    <property type="entry name" value="FCD"/>
    <property type="match status" value="1"/>
</dbReference>
<dbReference type="InterPro" id="IPR036390">
    <property type="entry name" value="WH_DNA-bd_sf"/>
</dbReference>
<reference evidence="5 6" key="1">
    <citation type="journal article" date="2024" name="Chem. Sci.">
        <title>Discovery of megapolipeptins by genome mining of a Burkholderiales bacteria collection.</title>
        <authorList>
            <person name="Paulo B.S."/>
            <person name="Recchia M.J.J."/>
            <person name="Lee S."/>
            <person name="Fergusson C.H."/>
            <person name="Romanowski S.B."/>
            <person name="Hernandez A."/>
            <person name="Krull N."/>
            <person name="Liu D.Y."/>
            <person name="Cavanagh H."/>
            <person name="Bos A."/>
            <person name="Gray C.A."/>
            <person name="Murphy B.T."/>
            <person name="Linington R.G."/>
            <person name="Eustaquio A.S."/>
        </authorList>
    </citation>
    <scope>NUCLEOTIDE SEQUENCE [LARGE SCALE GENOMIC DNA]</scope>
    <source>
        <strain evidence="5 6">RL17-338-BIC-A</strain>
    </source>
</reference>
<comment type="caution">
    <text evidence="5">The sequence shown here is derived from an EMBL/GenBank/DDBJ whole genome shotgun (WGS) entry which is preliminary data.</text>
</comment>
<dbReference type="Pfam" id="PF00392">
    <property type="entry name" value="GntR"/>
    <property type="match status" value="1"/>
</dbReference>
<sequence length="227" mass="25665">MEQKVRKIERLPAARTRSESLRLRLEGDILERRLVPGTKLDEAELAEQFGMSRTPVREALKSLLASGLVENHPHQGTFVASLSERAFAEMIETMCFMEAACAQLAARRSNAEDFERIRAARDECEKAALAEKPKAFYDANARFHEAIYEASHNNFLAEQTRSIRQRLSPYGRQITFHAGSMQRSVKEHRALVDAILQMNEKLACDTMTRHLESLKDSISTMISGLGD</sequence>
<dbReference type="Proteomes" id="UP001629432">
    <property type="component" value="Unassembled WGS sequence"/>
</dbReference>
<evidence type="ECO:0000313" key="5">
    <source>
        <dbReference type="EMBL" id="MFM0642455.1"/>
    </source>
</evidence>
<dbReference type="Gene3D" id="1.10.10.10">
    <property type="entry name" value="Winged helix-like DNA-binding domain superfamily/Winged helix DNA-binding domain"/>
    <property type="match status" value="1"/>
</dbReference>
<dbReference type="InterPro" id="IPR008920">
    <property type="entry name" value="TF_FadR/GntR_C"/>
</dbReference>
<dbReference type="InterPro" id="IPR011711">
    <property type="entry name" value="GntR_C"/>
</dbReference>
<dbReference type="PRINTS" id="PR00035">
    <property type="entry name" value="HTHGNTR"/>
</dbReference>
<protein>
    <submittedName>
        <fullName evidence="5">GntR family transcriptional regulator</fullName>
    </submittedName>
</protein>
<keyword evidence="6" id="KW-1185">Reference proteome</keyword>
<evidence type="ECO:0000256" key="3">
    <source>
        <dbReference type="ARBA" id="ARBA00023163"/>
    </source>
</evidence>
<dbReference type="Gene3D" id="1.20.120.530">
    <property type="entry name" value="GntR ligand-binding domain-like"/>
    <property type="match status" value="1"/>
</dbReference>
<proteinExistence type="predicted"/>
<keyword evidence="2" id="KW-0238">DNA-binding</keyword>
<evidence type="ECO:0000256" key="1">
    <source>
        <dbReference type="ARBA" id="ARBA00023015"/>
    </source>
</evidence>
<dbReference type="SUPFAM" id="SSF46785">
    <property type="entry name" value="Winged helix' DNA-binding domain"/>
    <property type="match status" value="1"/>
</dbReference>
<keyword evidence="3" id="KW-0804">Transcription</keyword>
<dbReference type="CDD" id="cd07377">
    <property type="entry name" value="WHTH_GntR"/>
    <property type="match status" value="1"/>
</dbReference>
<dbReference type="SUPFAM" id="SSF48008">
    <property type="entry name" value="GntR ligand-binding domain-like"/>
    <property type="match status" value="1"/>
</dbReference>
<evidence type="ECO:0000256" key="2">
    <source>
        <dbReference type="ARBA" id="ARBA00023125"/>
    </source>
</evidence>
<gene>
    <name evidence="5" type="ORF">PQQ63_37895</name>
</gene>
<keyword evidence="1" id="KW-0805">Transcription regulation</keyword>
<organism evidence="5 6">
    <name type="scientific">Paraburkholderia metrosideri</name>
    <dbReference type="NCBI Taxonomy" id="580937"/>
    <lineage>
        <taxon>Bacteria</taxon>
        <taxon>Pseudomonadati</taxon>
        <taxon>Pseudomonadota</taxon>
        <taxon>Betaproteobacteria</taxon>
        <taxon>Burkholderiales</taxon>
        <taxon>Burkholderiaceae</taxon>
        <taxon>Paraburkholderia</taxon>
    </lineage>
</organism>
<accession>A0ABW9E4X2</accession>
<dbReference type="PROSITE" id="PS50949">
    <property type="entry name" value="HTH_GNTR"/>
    <property type="match status" value="1"/>
</dbReference>
<evidence type="ECO:0000259" key="4">
    <source>
        <dbReference type="PROSITE" id="PS50949"/>
    </source>
</evidence>
<dbReference type="EMBL" id="JAQQCF010000075">
    <property type="protein sequence ID" value="MFM0642455.1"/>
    <property type="molecule type" value="Genomic_DNA"/>
</dbReference>
<dbReference type="SMART" id="SM00345">
    <property type="entry name" value="HTH_GNTR"/>
    <property type="match status" value="1"/>
</dbReference>
<dbReference type="PANTHER" id="PTHR43537:SF49">
    <property type="entry name" value="TRANSCRIPTIONAL REGULATORY PROTEIN"/>
    <property type="match status" value="1"/>
</dbReference>
<dbReference type="InterPro" id="IPR036388">
    <property type="entry name" value="WH-like_DNA-bd_sf"/>
</dbReference>
<name>A0ABW9E4X2_9BURK</name>
<dbReference type="PANTHER" id="PTHR43537">
    <property type="entry name" value="TRANSCRIPTIONAL REGULATOR, GNTR FAMILY"/>
    <property type="match status" value="1"/>
</dbReference>
<dbReference type="InterPro" id="IPR000524">
    <property type="entry name" value="Tscrpt_reg_HTH_GntR"/>
</dbReference>
<feature type="domain" description="HTH gntR-type" evidence="4">
    <location>
        <begin position="15"/>
        <end position="82"/>
    </location>
</feature>